<name>A0ACB8CPK8_DERSI</name>
<dbReference type="EMBL" id="CM023474">
    <property type="protein sequence ID" value="KAH7948893.1"/>
    <property type="molecule type" value="Genomic_DNA"/>
</dbReference>
<dbReference type="Proteomes" id="UP000821865">
    <property type="component" value="Chromosome 5"/>
</dbReference>
<keyword evidence="2" id="KW-1185">Reference proteome</keyword>
<sequence length="150" mass="17689">MDVRRNIIELWSQGTPQREICRLTETYISTINRIIQAYRDEDGRLKDAARSGRNRCTSEKSDLLIVAAAIAHPFQSARQIKTGLNLEASEETIRRRMREAGLRGFVAAQKPHLTERQKRRRREFAREYERCTTEEWKEVIFPDESTFSFR</sequence>
<evidence type="ECO:0000313" key="1">
    <source>
        <dbReference type="EMBL" id="KAH7948893.1"/>
    </source>
</evidence>
<evidence type="ECO:0000313" key="2">
    <source>
        <dbReference type="Proteomes" id="UP000821865"/>
    </source>
</evidence>
<comment type="caution">
    <text evidence="1">The sequence shown here is derived from an EMBL/GenBank/DDBJ whole genome shotgun (WGS) entry which is preliminary data.</text>
</comment>
<accession>A0ACB8CPK8</accession>
<protein>
    <submittedName>
        <fullName evidence="1">Uncharacterized protein</fullName>
    </submittedName>
</protein>
<reference evidence="1" key="1">
    <citation type="submission" date="2020-05" db="EMBL/GenBank/DDBJ databases">
        <title>Large-scale comparative analyses of tick genomes elucidate their genetic diversity and vector capacities.</title>
        <authorList>
            <person name="Jia N."/>
            <person name="Wang J."/>
            <person name="Shi W."/>
            <person name="Du L."/>
            <person name="Sun Y."/>
            <person name="Zhan W."/>
            <person name="Jiang J."/>
            <person name="Wang Q."/>
            <person name="Zhang B."/>
            <person name="Ji P."/>
            <person name="Sakyi L.B."/>
            <person name="Cui X."/>
            <person name="Yuan T."/>
            <person name="Jiang B."/>
            <person name="Yang W."/>
            <person name="Lam T.T.-Y."/>
            <person name="Chang Q."/>
            <person name="Ding S."/>
            <person name="Wang X."/>
            <person name="Zhu J."/>
            <person name="Ruan X."/>
            <person name="Zhao L."/>
            <person name="Wei J."/>
            <person name="Que T."/>
            <person name="Du C."/>
            <person name="Cheng J."/>
            <person name="Dai P."/>
            <person name="Han X."/>
            <person name="Huang E."/>
            <person name="Gao Y."/>
            <person name="Liu J."/>
            <person name="Shao H."/>
            <person name="Ye R."/>
            <person name="Li L."/>
            <person name="Wei W."/>
            <person name="Wang X."/>
            <person name="Wang C."/>
            <person name="Yang T."/>
            <person name="Huo Q."/>
            <person name="Li W."/>
            <person name="Guo W."/>
            <person name="Chen H."/>
            <person name="Zhou L."/>
            <person name="Ni X."/>
            <person name="Tian J."/>
            <person name="Zhou Y."/>
            <person name="Sheng Y."/>
            <person name="Liu T."/>
            <person name="Pan Y."/>
            <person name="Xia L."/>
            <person name="Li J."/>
            <person name="Zhao F."/>
            <person name="Cao W."/>
        </authorList>
    </citation>
    <scope>NUCLEOTIDE SEQUENCE</scope>
    <source>
        <strain evidence="1">Dsil-2018</strain>
    </source>
</reference>
<organism evidence="1 2">
    <name type="scientific">Dermacentor silvarum</name>
    <name type="common">Tick</name>
    <dbReference type="NCBI Taxonomy" id="543639"/>
    <lineage>
        <taxon>Eukaryota</taxon>
        <taxon>Metazoa</taxon>
        <taxon>Ecdysozoa</taxon>
        <taxon>Arthropoda</taxon>
        <taxon>Chelicerata</taxon>
        <taxon>Arachnida</taxon>
        <taxon>Acari</taxon>
        <taxon>Parasitiformes</taxon>
        <taxon>Ixodida</taxon>
        <taxon>Ixodoidea</taxon>
        <taxon>Ixodidae</taxon>
        <taxon>Rhipicephalinae</taxon>
        <taxon>Dermacentor</taxon>
    </lineage>
</organism>
<gene>
    <name evidence="1" type="ORF">HPB49_002929</name>
</gene>
<proteinExistence type="predicted"/>